<keyword evidence="5" id="KW-0808">Transferase</keyword>
<dbReference type="PRINTS" id="PR02050">
    <property type="entry name" value="B14GALTRFASE"/>
</dbReference>
<evidence type="ECO:0000256" key="2">
    <source>
        <dbReference type="ARBA" id="ARBA00004922"/>
    </source>
</evidence>
<feature type="domain" description="Galactosyltransferase C-terminal" evidence="11">
    <location>
        <begin position="122"/>
        <end position="198"/>
    </location>
</feature>
<dbReference type="GO" id="GO:0008378">
    <property type="term" value="F:galactosyltransferase activity"/>
    <property type="evidence" value="ECO:0007669"/>
    <property type="project" value="TreeGrafter"/>
</dbReference>
<evidence type="ECO:0000256" key="7">
    <source>
        <dbReference type="ARBA" id="ARBA00022968"/>
    </source>
</evidence>
<keyword evidence="8" id="KW-1133">Transmembrane helix</keyword>
<dbReference type="InterPro" id="IPR027791">
    <property type="entry name" value="Galactosyl_T_C"/>
</dbReference>
<evidence type="ECO:0000256" key="9">
    <source>
        <dbReference type="ARBA" id="ARBA00023136"/>
    </source>
</evidence>
<keyword evidence="4" id="KW-0328">Glycosyltransferase</keyword>
<feature type="domain" description="Galactosyltransferase N-terminal" evidence="12">
    <location>
        <begin position="4"/>
        <end position="118"/>
    </location>
</feature>
<protein>
    <recommendedName>
        <fullName evidence="15">Beta-1,4-N-acetylgalactosaminyltransferase bre-4</fullName>
    </recommendedName>
</protein>
<dbReference type="GO" id="GO:0006688">
    <property type="term" value="P:glycosphingolipid biosynthetic process"/>
    <property type="evidence" value="ECO:0007669"/>
    <property type="project" value="TreeGrafter"/>
</dbReference>
<keyword evidence="14" id="KW-1185">Reference proteome</keyword>
<evidence type="ECO:0008006" key="15">
    <source>
        <dbReference type="Google" id="ProtNLM"/>
    </source>
</evidence>
<comment type="similarity">
    <text evidence="3">Belongs to the glycosyltransferase 7 family.</text>
</comment>
<name>A0AAD9UCS3_RIDPI</name>
<evidence type="ECO:0000256" key="4">
    <source>
        <dbReference type="ARBA" id="ARBA00022676"/>
    </source>
</evidence>
<dbReference type="Proteomes" id="UP001209878">
    <property type="component" value="Unassembled WGS sequence"/>
</dbReference>
<evidence type="ECO:0000259" key="12">
    <source>
        <dbReference type="Pfam" id="PF13733"/>
    </source>
</evidence>
<keyword evidence="6" id="KW-0812">Transmembrane</keyword>
<dbReference type="GO" id="GO:0033842">
    <property type="term" value="F:N-acetyl-beta-glucosaminyl-derivative 4-beta-N-acetylgalactosaminyltransferase activity"/>
    <property type="evidence" value="ECO:0007669"/>
    <property type="project" value="TreeGrafter"/>
</dbReference>
<keyword evidence="10" id="KW-0325">Glycoprotein</keyword>
<evidence type="ECO:0000256" key="3">
    <source>
        <dbReference type="ARBA" id="ARBA00005735"/>
    </source>
</evidence>
<dbReference type="CDD" id="cd00899">
    <property type="entry name" value="b4GalT"/>
    <property type="match status" value="1"/>
</dbReference>
<dbReference type="AlphaFoldDB" id="A0AAD9UCS3"/>
<evidence type="ECO:0000256" key="8">
    <source>
        <dbReference type="ARBA" id="ARBA00022989"/>
    </source>
</evidence>
<comment type="pathway">
    <text evidence="2">Protein modification; protein glycosylation.</text>
</comment>
<organism evidence="13 14">
    <name type="scientific">Ridgeia piscesae</name>
    <name type="common">Tubeworm</name>
    <dbReference type="NCBI Taxonomy" id="27915"/>
    <lineage>
        <taxon>Eukaryota</taxon>
        <taxon>Metazoa</taxon>
        <taxon>Spiralia</taxon>
        <taxon>Lophotrochozoa</taxon>
        <taxon>Annelida</taxon>
        <taxon>Polychaeta</taxon>
        <taxon>Sedentaria</taxon>
        <taxon>Canalipalpata</taxon>
        <taxon>Sabellida</taxon>
        <taxon>Siboglinidae</taxon>
        <taxon>Ridgeia</taxon>
    </lineage>
</organism>
<dbReference type="Pfam" id="PF02709">
    <property type="entry name" value="Glyco_transf_7C"/>
    <property type="match status" value="1"/>
</dbReference>
<dbReference type="GO" id="GO:0016020">
    <property type="term" value="C:membrane"/>
    <property type="evidence" value="ECO:0007669"/>
    <property type="project" value="UniProtKB-SubCell"/>
</dbReference>
<proteinExistence type="inferred from homology"/>
<dbReference type="InterPro" id="IPR003859">
    <property type="entry name" value="Galactosyl_T"/>
</dbReference>
<dbReference type="PANTHER" id="PTHR19300:SF57">
    <property type="entry name" value="BETA-1,4-N-ACETYLGALACTOSAMINYLTRANSFERASE"/>
    <property type="match status" value="1"/>
</dbReference>
<dbReference type="SUPFAM" id="SSF53448">
    <property type="entry name" value="Nucleotide-diphospho-sugar transferases"/>
    <property type="match status" value="1"/>
</dbReference>
<dbReference type="GO" id="GO:0005794">
    <property type="term" value="C:Golgi apparatus"/>
    <property type="evidence" value="ECO:0007669"/>
    <property type="project" value="TreeGrafter"/>
</dbReference>
<evidence type="ECO:0000256" key="1">
    <source>
        <dbReference type="ARBA" id="ARBA00004606"/>
    </source>
</evidence>
<keyword evidence="7" id="KW-0735">Signal-anchor</keyword>
<evidence type="ECO:0000256" key="6">
    <source>
        <dbReference type="ARBA" id="ARBA00022692"/>
    </source>
</evidence>
<dbReference type="InterPro" id="IPR029044">
    <property type="entry name" value="Nucleotide-diphossugar_trans"/>
</dbReference>
<dbReference type="Pfam" id="PF13733">
    <property type="entry name" value="Glyco_transf_7N"/>
    <property type="match status" value="1"/>
</dbReference>
<gene>
    <name evidence="13" type="ORF">NP493_260g04039</name>
</gene>
<dbReference type="GO" id="GO:0005975">
    <property type="term" value="P:carbohydrate metabolic process"/>
    <property type="evidence" value="ECO:0007669"/>
    <property type="project" value="InterPro"/>
</dbReference>
<evidence type="ECO:0000313" key="13">
    <source>
        <dbReference type="EMBL" id="KAK2184579.1"/>
    </source>
</evidence>
<dbReference type="PANTHER" id="PTHR19300">
    <property type="entry name" value="BETA-1,4-GALACTOSYLTRANSFERASE"/>
    <property type="match status" value="1"/>
</dbReference>
<dbReference type="InterPro" id="IPR027995">
    <property type="entry name" value="Galactosyl_T_N"/>
</dbReference>
<dbReference type="EMBL" id="JAODUO010000260">
    <property type="protein sequence ID" value="KAK2184579.1"/>
    <property type="molecule type" value="Genomic_DNA"/>
</dbReference>
<comment type="caution">
    <text evidence="13">The sequence shown here is derived from an EMBL/GenBank/DDBJ whole genome shotgun (WGS) entry which is preliminary data.</text>
</comment>
<evidence type="ECO:0000313" key="14">
    <source>
        <dbReference type="Proteomes" id="UP001209878"/>
    </source>
</evidence>
<accession>A0AAD9UCS3</accession>
<sequence length="251" mass="29912">MEPHNWTDIIAENRDVAPGGLWRPRDCLARHRVAIVVPYRDRESHLKVFLRHMHKFLQKQELDYGIYIIDEALPTRFNRAMLMNIGYAEASKQANYSCYIFHDVDLLPEDDRNIYNCPEQPRHMSAAIDKFSYKLPYYGIFGGVSAFKKEHFNLINGFSNKFFGWGGEDDDLYERTRFHKLKLTRYSMKIARYKMIKHNNEPLNRPNPKRMTLLYSGKKRFKTDGLNSLKYQRLDLQKRPLYTWVHVNITE</sequence>
<comment type="subcellular location">
    <subcellularLocation>
        <location evidence="1">Membrane</location>
        <topology evidence="1">Single-pass type II membrane protein</topology>
    </subcellularLocation>
</comment>
<dbReference type="Gene3D" id="3.90.550.10">
    <property type="entry name" value="Spore Coat Polysaccharide Biosynthesis Protein SpsA, Chain A"/>
    <property type="match status" value="1"/>
</dbReference>
<keyword evidence="9" id="KW-0472">Membrane</keyword>
<evidence type="ECO:0000256" key="5">
    <source>
        <dbReference type="ARBA" id="ARBA00022679"/>
    </source>
</evidence>
<evidence type="ECO:0000259" key="11">
    <source>
        <dbReference type="Pfam" id="PF02709"/>
    </source>
</evidence>
<evidence type="ECO:0000256" key="10">
    <source>
        <dbReference type="ARBA" id="ARBA00023180"/>
    </source>
</evidence>
<reference evidence="13" key="1">
    <citation type="journal article" date="2023" name="Mol. Biol. Evol.">
        <title>Third-Generation Sequencing Reveals the Adaptive Role of the Epigenome in Three Deep-Sea Polychaetes.</title>
        <authorList>
            <person name="Perez M."/>
            <person name="Aroh O."/>
            <person name="Sun Y."/>
            <person name="Lan Y."/>
            <person name="Juniper S.K."/>
            <person name="Young C.R."/>
            <person name="Angers B."/>
            <person name="Qian P.Y."/>
        </authorList>
    </citation>
    <scope>NUCLEOTIDE SEQUENCE</scope>
    <source>
        <strain evidence="13">R07B-5</strain>
    </source>
</reference>